<dbReference type="EMBL" id="MBLM01000141">
    <property type="protein sequence ID" value="OHV32029.1"/>
    <property type="molecule type" value="Genomic_DNA"/>
</dbReference>
<dbReference type="Pfam" id="PF00576">
    <property type="entry name" value="Transthyretin"/>
    <property type="match status" value="1"/>
</dbReference>
<evidence type="ECO:0000256" key="5">
    <source>
        <dbReference type="ARBA" id="ARBA00022631"/>
    </source>
</evidence>
<dbReference type="Proteomes" id="UP000179627">
    <property type="component" value="Unassembled WGS sequence"/>
</dbReference>
<dbReference type="GO" id="GO:0033971">
    <property type="term" value="F:hydroxyisourate hydrolase activity"/>
    <property type="evidence" value="ECO:0007669"/>
    <property type="project" value="UniProtKB-EC"/>
</dbReference>
<comment type="catalytic activity">
    <reaction evidence="1 8">
        <text>5-hydroxyisourate + H2O = 5-hydroxy-2-oxo-4-ureido-2,5-dihydro-1H-imidazole-5-carboxylate + H(+)</text>
        <dbReference type="Rhea" id="RHEA:23736"/>
        <dbReference type="ChEBI" id="CHEBI:15377"/>
        <dbReference type="ChEBI" id="CHEBI:15378"/>
        <dbReference type="ChEBI" id="CHEBI:18072"/>
        <dbReference type="ChEBI" id="CHEBI:58639"/>
        <dbReference type="EC" id="3.5.2.17"/>
    </reaction>
</comment>
<keyword evidence="5 8" id="KW-0659">Purine metabolism</keyword>
<evidence type="ECO:0000256" key="4">
    <source>
        <dbReference type="ARBA" id="ARBA00011881"/>
    </source>
</evidence>
<comment type="function">
    <text evidence="2">Catalyzes the hydrolysis of 5-hydroxyisourate (HIU) to 2-oxo-4-hydroxy-4-carboxy-5-ureidoimidazoline (OHCU).</text>
</comment>
<keyword evidence="11" id="KW-1185">Reference proteome</keyword>
<evidence type="ECO:0000256" key="3">
    <source>
        <dbReference type="ARBA" id="ARBA00009850"/>
    </source>
</evidence>
<evidence type="ECO:0000256" key="1">
    <source>
        <dbReference type="ARBA" id="ARBA00001043"/>
    </source>
</evidence>
<reference evidence="11" key="1">
    <citation type="submission" date="2016-07" db="EMBL/GenBank/DDBJ databases">
        <title>Sequence Frankia sp. strain CcI1.17.</title>
        <authorList>
            <person name="Ghodhbane-Gtari F."/>
            <person name="Swanson E."/>
            <person name="Gueddou A."/>
            <person name="Morris K."/>
            <person name="Hezbri K."/>
            <person name="Ktari A."/>
            <person name="Nouioui I."/>
            <person name="Abebe-Akele F."/>
            <person name="Simpson S."/>
            <person name="Thomas K."/>
            <person name="Gtari M."/>
            <person name="Tisa L.S."/>
            <person name="Hurst S."/>
        </authorList>
    </citation>
    <scope>NUCLEOTIDE SEQUENCE [LARGE SCALE GENOMIC DNA]</scope>
    <source>
        <strain evidence="11">Cc1.17</strain>
    </source>
</reference>
<dbReference type="AlphaFoldDB" id="A0A1S1QEP1"/>
<evidence type="ECO:0000256" key="6">
    <source>
        <dbReference type="ARBA" id="ARBA00022801"/>
    </source>
</evidence>
<dbReference type="OrthoDB" id="9792386at2"/>
<dbReference type="PRINTS" id="PR00189">
    <property type="entry name" value="TRNSTHYRETIN"/>
</dbReference>
<sequence>MSLSTHVLDTGSGRPAVDVPVRLERAVLTLDGAVKGWRPVAETVTDQDGRATDLPADSAGTWRLIFDTAQHSAFHPEVAIVFVIRDAAEHHHVPLLLAPYGYTTYRGS</sequence>
<comment type="similarity">
    <text evidence="3 8">Belongs to the transthyretin family. 5-hydroxyisourate hydrolase subfamily.</text>
</comment>
<dbReference type="SUPFAM" id="SSF49472">
    <property type="entry name" value="Transthyretin (synonym: prealbumin)"/>
    <property type="match status" value="1"/>
</dbReference>
<protein>
    <recommendedName>
        <fullName evidence="8">5-hydroxyisourate hydrolase</fullName>
        <shortName evidence="8">HIU hydrolase</shortName>
        <shortName evidence="8">HIUHase</shortName>
        <ecNumber evidence="8">3.5.2.17</ecNumber>
    </recommendedName>
</protein>
<keyword evidence="6 8" id="KW-0378">Hydrolase</keyword>
<evidence type="ECO:0000259" key="9">
    <source>
        <dbReference type="Pfam" id="PF00576"/>
    </source>
</evidence>
<dbReference type="GO" id="GO:0006144">
    <property type="term" value="P:purine nucleobase metabolic process"/>
    <property type="evidence" value="ECO:0007669"/>
    <property type="project" value="UniProtKB-KW"/>
</dbReference>
<dbReference type="EC" id="3.5.2.17" evidence="8"/>
<dbReference type="Gene3D" id="2.60.40.180">
    <property type="entry name" value="Transthyretin/hydroxyisourate hydrolase domain"/>
    <property type="match status" value="1"/>
</dbReference>
<evidence type="ECO:0000313" key="11">
    <source>
        <dbReference type="Proteomes" id="UP000179627"/>
    </source>
</evidence>
<evidence type="ECO:0000313" key="10">
    <source>
        <dbReference type="EMBL" id="OHV32029.1"/>
    </source>
</evidence>
<evidence type="ECO:0000256" key="7">
    <source>
        <dbReference type="PIRSR" id="PIRSR600895-51"/>
    </source>
</evidence>
<comment type="caution">
    <text evidence="10">The sequence shown here is derived from an EMBL/GenBank/DDBJ whole genome shotgun (WGS) entry which is preliminary data.</text>
</comment>
<dbReference type="CDD" id="cd05822">
    <property type="entry name" value="TLP_HIUase"/>
    <property type="match status" value="1"/>
</dbReference>
<dbReference type="NCBIfam" id="TIGR02962">
    <property type="entry name" value="hdxy_isourate"/>
    <property type="match status" value="1"/>
</dbReference>
<feature type="domain" description="Transthyretin/hydroxyisourate hydrolase" evidence="9">
    <location>
        <begin position="3"/>
        <end position="107"/>
    </location>
</feature>
<dbReference type="RefSeq" id="WP_071088140.1">
    <property type="nucleotide sequence ID" value="NZ_MBLM01000141.1"/>
</dbReference>
<evidence type="ECO:0000256" key="8">
    <source>
        <dbReference type="RuleBase" id="RU361270"/>
    </source>
</evidence>
<proteinExistence type="inferred from homology"/>
<name>A0A1S1QEP1_9ACTN</name>
<dbReference type="InterPro" id="IPR023418">
    <property type="entry name" value="Thyroxine_BS"/>
</dbReference>
<dbReference type="InterPro" id="IPR000895">
    <property type="entry name" value="Transthyretin/HIU_hydrolase"/>
</dbReference>
<feature type="binding site" evidence="7">
    <location>
        <position position="6"/>
    </location>
    <ligand>
        <name>substrate</name>
    </ligand>
</feature>
<dbReference type="InterPro" id="IPR023416">
    <property type="entry name" value="Transthyretin/HIU_hydrolase_d"/>
</dbReference>
<feature type="binding site" evidence="7">
    <location>
        <position position="50"/>
    </location>
    <ligand>
        <name>substrate</name>
    </ligand>
</feature>
<dbReference type="PROSITE" id="PS00768">
    <property type="entry name" value="TRANSTHYRETIN_1"/>
    <property type="match status" value="1"/>
</dbReference>
<evidence type="ECO:0000256" key="2">
    <source>
        <dbReference type="ARBA" id="ARBA00002704"/>
    </source>
</evidence>
<accession>A0A1S1QEP1</accession>
<dbReference type="InterPro" id="IPR036817">
    <property type="entry name" value="Transthyretin/HIU_hydrolase_sf"/>
</dbReference>
<gene>
    <name evidence="10" type="ORF">CC117_05420</name>
</gene>
<feature type="binding site" evidence="7">
    <location>
        <position position="105"/>
    </location>
    <ligand>
        <name>substrate</name>
    </ligand>
</feature>
<dbReference type="InterPro" id="IPR014306">
    <property type="entry name" value="Hydroxyisourate_hydrolase"/>
</dbReference>
<dbReference type="PANTHER" id="PTHR10395">
    <property type="entry name" value="URICASE AND TRANSTHYRETIN-RELATED"/>
    <property type="match status" value="1"/>
</dbReference>
<dbReference type="PANTHER" id="PTHR10395:SF7">
    <property type="entry name" value="5-HYDROXYISOURATE HYDROLASE"/>
    <property type="match status" value="1"/>
</dbReference>
<comment type="subunit">
    <text evidence="4 8">Homotetramer.</text>
</comment>
<organism evidence="10 11">
    <name type="scientific">Parafrankia colletiae</name>
    <dbReference type="NCBI Taxonomy" id="573497"/>
    <lineage>
        <taxon>Bacteria</taxon>
        <taxon>Bacillati</taxon>
        <taxon>Actinomycetota</taxon>
        <taxon>Actinomycetes</taxon>
        <taxon>Frankiales</taxon>
        <taxon>Frankiaceae</taxon>
        <taxon>Parafrankia</taxon>
    </lineage>
</organism>